<keyword evidence="2" id="KW-1185">Reference proteome</keyword>
<dbReference type="EMBL" id="JBGFFX010000008">
    <property type="protein sequence ID" value="MEY8771629.1"/>
    <property type="molecule type" value="Genomic_DNA"/>
</dbReference>
<evidence type="ECO:0000313" key="1">
    <source>
        <dbReference type="EMBL" id="MEY8771629.1"/>
    </source>
</evidence>
<dbReference type="RefSeq" id="WP_369895963.1">
    <property type="nucleotide sequence ID" value="NZ_JBGFFX010000008.1"/>
</dbReference>
<evidence type="ECO:0000313" key="2">
    <source>
        <dbReference type="Proteomes" id="UP001565243"/>
    </source>
</evidence>
<gene>
    <name evidence="1" type="ORF">AB6T85_14610</name>
</gene>
<proteinExistence type="predicted"/>
<dbReference type="Proteomes" id="UP001565243">
    <property type="component" value="Unassembled WGS sequence"/>
</dbReference>
<comment type="caution">
    <text evidence="1">The sequence shown here is derived from an EMBL/GenBank/DDBJ whole genome shotgun (WGS) entry which is preliminary data.</text>
</comment>
<sequence length="116" mass="13431">MAASTTGTYSIEQYLFPRYDERSIAEPVLRTGLRKEVMITGESNDRDLTVYYVQPDKRYHANLLSFRVWEVPELRWVQLHILLRSGWCRAAVGLLSWLGTPGGLICRQETDKGERK</sequence>
<reference evidence="1 2" key="1">
    <citation type="submission" date="2024-07" db="EMBL/GenBank/DDBJ databases">
        <authorList>
            <person name="Hebao G."/>
        </authorList>
    </citation>
    <scope>NUCLEOTIDE SEQUENCE [LARGE SCALE GENOMIC DNA]</scope>
    <source>
        <strain evidence="1 2">ACCC 02193</strain>
    </source>
</reference>
<protein>
    <submittedName>
        <fullName evidence="1">Uncharacterized protein</fullName>
    </submittedName>
</protein>
<accession>A0ABV4E9Z8</accession>
<organism evidence="1 2">
    <name type="scientific">Erwinia aeris</name>
    <dbReference type="NCBI Taxonomy" id="3239803"/>
    <lineage>
        <taxon>Bacteria</taxon>
        <taxon>Pseudomonadati</taxon>
        <taxon>Pseudomonadota</taxon>
        <taxon>Gammaproteobacteria</taxon>
        <taxon>Enterobacterales</taxon>
        <taxon>Erwiniaceae</taxon>
        <taxon>Erwinia</taxon>
    </lineage>
</organism>
<name>A0ABV4E9Z8_9GAMM</name>